<reference evidence="10" key="1">
    <citation type="journal article" date="2011" name="Genome Biol.">
        <title>Comparative genomics of the social amoebae Dictyostelium discoideum and Dictyostelium purpureum.</title>
        <authorList>
            <consortium name="US DOE Joint Genome Institute (JGI-PGF)"/>
            <person name="Sucgang R."/>
            <person name="Kuo A."/>
            <person name="Tian X."/>
            <person name="Salerno W."/>
            <person name="Parikh A."/>
            <person name="Feasley C.L."/>
            <person name="Dalin E."/>
            <person name="Tu H."/>
            <person name="Huang E."/>
            <person name="Barry K."/>
            <person name="Lindquist E."/>
            <person name="Shapiro H."/>
            <person name="Bruce D."/>
            <person name="Schmutz J."/>
            <person name="Salamov A."/>
            <person name="Fey P."/>
            <person name="Gaudet P."/>
            <person name="Anjard C."/>
            <person name="Babu M.M."/>
            <person name="Basu S."/>
            <person name="Bushmanova Y."/>
            <person name="van der Wel H."/>
            <person name="Katoh-Kurasawa M."/>
            <person name="Dinh C."/>
            <person name="Coutinho P.M."/>
            <person name="Saito T."/>
            <person name="Elias M."/>
            <person name="Schaap P."/>
            <person name="Kay R.R."/>
            <person name="Henrissat B."/>
            <person name="Eichinger L."/>
            <person name="Rivero F."/>
            <person name="Putnam N.H."/>
            <person name="West C.M."/>
            <person name="Loomis W.F."/>
            <person name="Chisholm R.L."/>
            <person name="Shaulsky G."/>
            <person name="Strassmann J.E."/>
            <person name="Queller D.C."/>
            <person name="Kuspa A."/>
            <person name="Grigoriev I.V."/>
        </authorList>
    </citation>
    <scope>NUCLEOTIDE SEQUENCE [LARGE SCALE GENOMIC DNA]</scope>
    <source>
        <strain evidence="10">QSDP1</strain>
    </source>
</reference>
<evidence type="ECO:0000256" key="5">
    <source>
        <dbReference type="ARBA" id="ARBA00022842"/>
    </source>
</evidence>
<sequence>MALKQSDIDICLVNDKPNKKFLFIVSSILRKNNYENIITLSHTRIPLIKLFDPEYNINIDLCLNNLLAIENSKLIKSYSSIDPRFQVLYMLIKAWAKAKEINDAADESLSSYSYANLVIFYLQTCTPPVLPCLHKNTESLPKRTVENSVVAFHQDPKALGFVTKNTLTVGELFYDFLCFYSTFDFKRYAICINKGHMVELKNCQKELLVAPACIYIQDPFIFDFNPGKSMTEKNFTKLLTEINKTIYIISNGIKDYGFDQIFSEPSLLSLSSNVKQHNLTLILDNNDGAMDNNNNIDNSNINNNEKLDKKKN</sequence>
<accession>F0ZMT5</accession>
<dbReference type="GO" id="GO:0016779">
    <property type="term" value="F:nucleotidyltransferase activity"/>
    <property type="evidence" value="ECO:0000318"/>
    <property type="project" value="GO_Central"/>
</dbReference>
<dbReference type="SUPFAM" id="SSF81631">
    <property type="entry name" value="PAP/OAS1 substrate-binding domain"/>
    <property type="match status" value="1"/>
</dbReference>
<evidence type="ECO:0000259" key="8">
    <source>
        <dbReference type="Pfam" id="PF22600"/>
    </source>
</evidence>
<dbReference type="InterPro" id="IPR002058">
    <property type="entry name" value="PAP_assoc"/>
</dbReference>
<dbReference type="OrthoDB" id="20488at2759"/>
<comment type="cofactor">
    <cofactor evidence="2">
        <name>Mg(2+)</name>
        <dbReference type="ChEBI" id="CHEBI:18420"/>
    </cofactor>
</comment>
<evidence type="ECO:0000256" key="4">
    <source>
        <dbReference type="ARBA" id="ARBA00022723"/>
    </source>
</evidence>
<feature type="compositionally biased region" description="Low complexity" evidence="6">
    <location>
        <begin position="293"/>
        <end position="304"/>
    </location>
</feature>
<dbReference type="RefSeq" id="XP_003288739.1">
    <property type="nucleotide sequence ID" value="XM_003288691.1"/>
</dbReference>
<feature type="region of interest" description="Disordered" evidence="6">
    <location>
        <begin position="293"/>
        <end position="312"/>
    </location>
</feature>
<protein>
    <submittedName>
        <fullName evidence="9">Uncharacterized protein</fullName>
    </submittedName>
</protein>
<evidence type="ECO:0000256" key="2">
    <source>
        <dbReference type="ARBA" id="ARBA00001946"/>
    </source>
</evidence>
<name>F0ZMT5_DICPU</name>
<feature type="domain" description="PAP-associated" evidence="7">
    <location>
        <begin position="169"/>
        <end position="221"/>
    </location>
</feature>
<dbReference type="PANTHER" id="PTHR12271">
    <property type="entry name" value="POLY A POLYMERASE CID PAP -RELATED"/>
    <property type="match status" value="1"/>
</dbReference>
<comment type="cofactor">
    <cofactor evidence="1">
        <name>Mn(2+)</name>
        <dbReference type="ChEBI" id="CHEBI:29035"/>
    </cofactor>
</comment>
<dbReference type="AlphaFoldDB" id="F0ZMT5"/>
<dbReference type="GO" id="GO:0031123">
    <property type="term" value="P:RNA 3'-end processing"/>
    <property type="evidence" value="ECO:0000318"/>
    <property type="project" value="GO_Central"/>
</dbReference>
<evidence type="ECO:0000313" key="10">
    <source>
        <dbReference type="Proteomes" id="UP000001064"/>
    </source>
</evidence>
<feature type="domain" description="Poly(A) RNA polymerase mitochondrial-like central palm" evidence="8">
    <location>
        <begin position="2"/>
        <end position="79"/>
    </location>
</feature>
<dbReference type="InterPro" id="IPR054708">
    <property type="entry name" value="MTPAP-like_central"/>
</dbReference>
<dbReference type="PANTHER" id="PTHR12271:SF118">
    <property type="entry name" value="POLYMERASE NUCLEOTIDYL TRANSFERASE DOMAIN-CONTAINING PROTEIN"/>
    <property type="match status" value="1"/>
</dbReference>
<proteinExistence type="predicted"/>
<organism evidence="9 10">
    <name type="scientific">Dictyostelium purpureum</name>
    <name type="common">Slime mold</name>
    <dbReference type="NCBI Taxonomy" id="5786"/>
    <lineage>
        <taxon>Eukaryota</taxon>
        <taxon>Amoebozoa</taxon>
        <taxon>Evosea</taxon>
        <taxon>Eumycetozoa</taxon>
        <taxon>Dictyostelia</taxon>
        <taxon>Dictyosteliales</taxon>
        <taxon>Dictyosteliaceae</taxon>
        <taxon>Dictyostelium</taxon>
    </lineage>
</organism>
<dbReference type="InParanoid" id="F0ZMT5"/>
<evidence type="ECO:0000256" key="3">
    <source>
        <dbReference type="ARBA" id="ARBA00022679"/>
    </source>
</evidence>
<dbReference type="InterPro" id="IPR043519">
    <property type="entry name" value="NT_sf"/>
</dbReference>
<dbReference type="CDD" id="cd05402">
    <property type="entry name" value="NT_PAP_TUTase"/>
    <property type="match status" value="1"/>
</dbReference>
<dbReference type="OMA" id="HIIQINT"/>
<evidence type="ECO:0000256" key="1">
    <source>
        <dbReference type="ARBA" id="ARBA00001936"/>
    </source>
</evidence>
<evidence type="ECO:0000259" key="7">
    <source>
        <dbReference type="Pfam" id="PF03828"/>
    </source>
</evidence>
<keyword evidence="5" id="KW-0460">Magnesium</keyword>
<evidence type="ECO:0000313" key="9">
    <source>
        <dbReference type="EMBL" id="EGC34739.1"/>
    </source>
</evidence>
<dbReference type="GeneID" id="10499182"/>
<gene>
    <name evidence="9" type="ORF">DICPUDRAFT_92151</name>
</gene>
<keyword evidence="3" id="KW-0808">Transferase</keyword>
<dbReference type="SUPFAM" id="SSF81301">
    <property type="entry name" value="Nucleotidyltransferase"/>
    <property type="match status" value="1"/>
</dbReference>
<dbReference type="eggNOG" id="KOG2277">
    <property type="taxonomic scope" value="Eukaryota"/>
</dbReference>
<keyword evidence="10" id="KW-1185">Reference proteome</keyword>
<keyword evidence="4" id="KW-0479">Metal-binding</keyword>
<dbReference type="Pfam" id="PF22600">
    <property type="entry name" value="MTPAP-like_central"/>
    <property type="match status" value="1"/>
</dbReference>
<dbReference type="KEGG" id="dpp:DICPUDRAFT_92151"/>
<dbReference type="GO" id="GO:0046872">
    <property type="term" value="F:metal ion binding"/>
    <property type="evidence" value="ECO:0007669"/>
    <property type="project" value="UniProtKB-KW"/>
</dbReference>
<evidence type="ECO:0000256" key="6">
    <source>
        <dbReference type="SAM" id="MobiDB-lite"/>
    </source>
</evidence>
<dbReference type="Pfam" id="PF03828">
    <property type="entry name" value="PAP_assoc"/>
    <property type="match status" value="1"/>
</dbReference>
<dbReference type="EMBL" id="GL871085">
    <property type="protein sequence ID" value="EGC34739.1"/>
    <property type="molecule type" value="Genomic_DNA"/>
</dbReference>
<dbReference type="Proteomes" id="UP000001064">
    <property type="component" value="Unassembled WGS sequence"/>
</dbReference>
<dbReference type="VEuPathDB" id="AmoebaDB:DICPUDRAFT_92151"/>
<dbReference type="Gene3D" id="1.10.1410.10">
    <property type="match status" value="1"/>
</dbReference>
<dbReference type="Gene3D" id="3.30.460.10">
    <property type="entry name" value="Beta Polymerase, domain 2"/>
    <property type="match status" value="1"/>
</dbReference>